<protein>
    <submittedName>
        <fullName evidence="5">Short-chain dehydrogenase/reductase</fullName>
    </submittedName>
</protein>
<dbReference type="PANTHER" id="PTHR44085:SF2">
    <property type="entry name" value="SEPIAPTERIN REDUCTASE"/>
    <property type="match status" value="1"/>
</dbReference>
<dbReference type="PANTHER" id="PTHR44085">
    <property type="entry name" value="SEPIAPTERIN REDUCTASE"/>
    <property type="match status" value="1"/>
</dbReference>
<keyword evidence="2" id="KW-0963">Cytoplasm</keyword>
<gene>
    <name evidence="5" type="ORF">GCM10007350_17870</name>
</gene>
<dbReference type="SUPFAM" id="SSF51735">
    <property type="entry name" value="NAD(P)-binding Rossmann-fold domains"/>
    <property type="match status" value="1"/>
</dbReference>
<evidence type="ECO:0000313" key="6">
    <source>
        <dbReference type="Proteomes" id="UP000604737"/>
    </source>
</evidence>
<accession>A0ABQ3H2B5</accession>
<reference evidence="6" key="1">
    <citation type="journal article" date="2019" name="Int. J. Syst. Evol. Microbiol.">
        <title>The Global Catalogue of Microorganisms (GCM) 10K type strain sequencing project: providing services to taxonomists for standard genome sequencing and annotation.</title>
        <authorList>
            <consortium name="The Broad Institute Genomics Platform"/>
            <consortium name="The Broad Institute Genome Sequencing Center for Infectious Disease"/>
            <person name="Wu L."/>
            <person name="Ma J."/>
        </authorList>
    </citation>
    <scope>NUCLEOTIDE SEQUENCE [LARGE SCALE GENOMIC DNA]</scope>
    <source>
        <strain evidence="6">KCTC 23701</strain>
    </source>
</reference>
<dbReference type="PRINTS" id="PR00081">
    <property type="entry name" value="GDHRDH"/>
</dbReference>
<evidence type="ECO:0000256" key="3">
    <source>
        <dbReference type="ARBA" id="ARBA00022857"/>
    </source>
</evidence>
<keyword evidence="4" id="KW-0560">Oxidoreductase</keyword>
<dbReference type="InterPro" id="IPR036291">
    <property type="entry name" value="NAD(P)-bd_dom_sf"/>
</dbReference>
<dbReference type="InterPro" id="IPR020904">
    <property type="entry name" value="Sc_DH/Rdtase_CS"/>
</dbReference>
<dbReference type="InterPro" id="IPR051721">
    <property type="entry name" value="Biopterin_syn/organic_redct"/>
</dbReference>
<dbReference type="EMBL" id="BMYO01000004">
    <property type="protein sequence ID" value="GHD62230.1"/>
    <property type="molecule type" value="Genomic_DNA"/>
</dbReference>
<dbReference type="InterPro" id="IPR002347">
    <property type="entry name" value="SDR_fam"/>
</dbReference>
<proteinExistence type="predicted"/>
<comment type="caution">
    <text evidence="5">The sequence shown here is derived from an EMBL/GenBank/DDBJ whole genome shotgun (WGS) entry which is preliminary data.</text>
</comment>
<dbReference type="RefSeq" id="WP_189459964.1">
    <property type="nucleotide sequence ID" value="NZ_BMYO01000004.1"/>
</dbReference>
<evidence type="ECO:0000256" key="4">
    <source>
        <dbReference type="ARBA" id="ARBA00023002"/>
    </source>
</evidence>
<evidence type="ECO:0000256" key="1">
    <source>
        <dbReference type="ARBA" id="ARBA00004496"/>
    </source>
</evidence>
<organism evidence="5 6">
    <name type="scientific">Jeongeupia chitinilytica</name>
    <dbReference type="NCBI Taxonomy" id="1041641"/>
    <lineage>
        <taxon>Bacteria</taxon>
        <taxon>Pseudomonadati</taxon>
        <taxon>Pseudomonadota</taxon>
        <taxon>Betaproteobacteria</taxon>
        <taxon>Neisseriales</taxon>
        <taxon>Chitinibacteraceae</taxon>
        <taxon>Jeongeupia</taxon>
    </lineage>
</organism>
<dbReference type="Proteomes" id="UP000604737">
    <property type="component" value="Unassembled WGS sequence"/>
</dbReference>
<sequence>MNRLALITGGSHGLGAALVAHYLAEDWTVREFSRSGLGDPHVCADFADPDATLATLDARFAELARQSWGEIVLINNAATLTPLAPLAQQADAQIATSLNVNVMTAARVIASFLRHFQQVAAVKTVAQISSGAALRGYGSWSLYCAGKAAIDHLIRAVAVEQTGAELPVTCISIDPDVMDTRMQAGIRATSAADFPDVGRFIARKADGKLRTPASVAAYVAGVIAGGPEGGRRYDIEDEG</sequence>
<dbReference type="PROSITE" id="PS00061">
    <property type="entry name" value="ADH_SHORT"/>
    <property type="match status" value="1"/>
</dbReference>
<comment type="subcellular location">
    <subcellularLocation>
        <location evidence="1">Cytoplasm</location>
    </subcellularLocation>
</comment>
<name>A0ABQ3H2B5_9NEIS</name>
<keyword evidence="3" id="KW-0521">NADP</keyword>
<dbReference type="Gene3D" id="3.40.50.720">
    <property type="entry name" value="NAD(P)-binding Rossmann-like Domain"/>
    <property type="match status" value="1"/>
</dbReference>
<keyword evidence="6" id="KW-1185">Reference proteome</keyword>
<dbReference type="Pfam" id="PF00106">
    <property type="entry name" value="adh_short"/>
    <property type="match status" value="1"/>
</dbReference>
<evidence type="ECO:0000313" key="5">
    <source>
        <dbReference type="EMBL" id="GHD62230.1"/>
    </source>
</evidence>
<evidence type="ECO:0000256" key="2">
    <source>
        <dbReference type="ARBA" id="ARBA00022490"/>
    </source>
</evidence>